<reference evidence="1" key="2">
    <citation type="submission" date="2025-08" db="UniProtKB">
        <authorList>
            <consortium name="Ensembl"/>
        </authorList>
    </citation>
    <scope>IDENTIFICATION</scope>
</reference>
<name>A0A2R8MQU9_CALJA</name>
<protein>
    <submittedName>
        <fullName evidence="1">Protein phosphatase 4 catalytic subunit</fullName>
    </submittedName>
</protein>
<dbReference type="AlphaFoldDB" id="A0A2R8MQU9"/>
<reference evidence="1" key="1">
    <citation type="submission" date="2009-03" db="EMBL/GenBank/DDBJ databases">
        <authorList>
            <person name="Warren W."/>
            <person name="Ye L."/>
            <person name="Minx P."/>
            <person name="Worley K."/>
            <person name="Gibbs R."/>
            <person name="Wilson R.K."/>
        </authorList>
    </citation>
    <scope>NUCLEOTIDE SEQUENCE [LARGE SCALE GENOMIC DNA]</scope>
</reference>
<dbReference type="Proteomes" id="UP000008225">
    <property type="component" value="Chromosome 12"/>
</dbReference>
<keyword evidence="2" id="KW-1185">Reference proteome</keyword>
<reference evidence="1" key="3">
    <citation type="submission" date="2025-09" db="UniProtKB">
        <authorList>
            <consortium name="Ensembl"/>
        </authorList>
    </citation>
    <scope>IDENTIFICATION</scope>
</reference>
<accession>A0A2R8MQU9</accession>
<sequence>MAEISDLDRQIEQLRRCELIKESEVKALCAKARCAATSMDNSMTSKSCSGWVVTSLRPTTSSWGTLWTVASIASKRSSCCWHLRFDILTASH</sequence>
<gene>
    <name evidence="1" type="primary">PPP4C</name>
</gene>
<evidence type="ECO:0000313" key="1">
    <source>
        <dbReference type="Ensembl" id="ENSCJAP00000053331.3"/>
    </source>
</evidence>
<proteinExistence type="predicted"/>
<evidence type="ECO:0000313" key="2">
    <source>
        <dbReference type="Proteomes" id="UP000008225"/>
    </source>
</evidence>
<dbReference type="Ensembl" id="ENSCJAT00000072959.3">
    <property type="protein sequence ID" value="ENSCJAP00000053331.3"/>
    <property type="gene ID" value="ENSCJAG00000006846.5"/>
</dbReference>
<organism evidence="1 2">
    <name type="scientific">Callithrix jacchus</name>
    <name type="common">White-tufted-ear marmoset</name>
    <name type="synonym">Simia Jacchus</name>
    <dbReference type="NCBI Taxonomy" id="9483"/>
    <lineage>
        <taxon>Eukaryota</taxon>
        <taxon>Metazoa</taxon>
        <taxon>Chordata</taxon>
        <taxon>Craniata</taxon>
        <taxon>Vertebrata</taxon>
        <taxon>Euteleostomi</taxon>
        <taxon>Mammalia</taxon>
        <taxon>Eutheria</taxon>
        <taxon>Euarchontoglires</taxon>
        <taxon>Primates</taxon>
        <taxon>Haplorrhini</taxon>
        <taxon>Platyrrhini</taxon>
        <taxon>Cebidae</taxon>
        <taxon>Callitrichinae</taxon>
        <taxon>Callithrix</taxon>
        <taxon>Callithrix</taxon>
    </lineage>
</organism>
<dbReference type="Bgee" id="ENSCJAG00000006846">
    <property type="expression patterns" value="Expressed in ovary and 6 other cell types or tissues"/>
</dbReference>
<dbReference type="GeneTree" id="ENSGT00930000151040"/>